<accession>W9GDS1</accession>
<dbReference type="RefSeq" id="WP_034800911.1">
    <property type="nucleotide sequence ID" value="NZ_AWSA01000003.1"/>
</dbReference>
<reference evidence="3 4" key="1">
    <citation type="submission" date="2013-08" db="EMBL/GenBank/DDBJ databases">
        <title>Intrasporangium oryzae NRRL B-24470.</title>
        <authorList>
            <person name="Liu H."/>
            <person name="Wang G."/>
        </authorList>
    </citation>
    <scope>NUCLEOTIDE SEQUENCE [LARGE SCALE GENOMIC DNA]</scope>
    <source>
        <strain evidence="3 4">NRRL B-24470</strain>
    </source>
</reference>
<dbReference type="STRING" id="1386089.N865_18790"/>
<feature type="transmembrane region" description="Helical" evidence="2">
    <location>
        <begin position="43"/>
        <end position="65"/>
    </location>
</feature>
<dbReference type="EMBL" id="AWSA01000003">
    <property type="protein sequence ID" value="EWT03367.1"/>
    <property type="molecule type" value="Genomic_DNA"/>
</dbReference>
<keyword evidence="4" id="KW-1185">Reference proteome</keyword>
<comment type="caution">
    <text evidence="3">The sequence shown here is derived from an EMBL/GenBank/DDBJ whole genome shotgun (WGS) entry which is preliminary data.</text>
</comment>
<feature type="compositionally biased region" description="Basic and acidic residues" evidence="1">
    <location>
        <begin position="90"/>
        <end position="108"/>
    </location>
</feature>
<keyword evidence="2" id="KW-1133">Transmembrane helix</keyword>
<organism evidence="3 4">
    <name type="scientific">Intrasporangium oryzae NRRL B-24470</name>
    <dbReference type="NCBI Taxonomy" id="1386089"/>
    <lineage>
        <taxon>Bacteria</taxon>
        <taxon>Bacillati</taxon>
        <taxon>Actinomycetota</taxon>
        <taxon>Actinomycetes</taxon>
        <taxon>Micrococcales</taxon>
        <taxon>Intrasporangiaceae</taxon>
        <taxon>Intrasporangium</taxon>
    </lineage>
</organism>
<evidence type="ECO:0000256" key="2">
    <source>
        <dbReference type="SAM" id="Phobius"/>
    </source>
</evidence>
<dbReference type="Proteomes" id="UP000019489">
    <property type="component" value="Unassembled WGS sequence"/>
</dbReference>
<name>W9GDS1_9MICO</name>
<keyword evidence="2" id="KW-0472">Membrane</keyword>
<keyword evidence="2" id="KW-0812">Transmembrane</keyword>
<evidence type="ECO:0000256" key="1">
    <source>
        <dbReference type="SAM" id="MobiDB-lite"/>
    </source>
</evidence>
<feature type="region of interest" description="Disordered" evidence="1">
    <location>
        <begin position="71"/>
        <end position="108"/>
    </location>
</feature>
<feature type="compositionally biased region" description="Low complexity" evidence="1">
    <location>
        <begin position="71"/>
        <end position="81"/>
    </location>
</feature>
<protein>
    <submittedName>
        <fullName evidence="3">Uncharacterized protein</fullName>
    </submittedName>
</protein>
<dbReference type="AlphaFoldDB" id="W9GDS1"/>
<gene>
    <name evidence="3" type="ORF">N865_18790</name>
</gene>
<proteinExistence type="predicted"/>
<evidence type="ECO:0000313" key="3">
    <source>
        <dbReference type="EMBL" id="EWT03367.1"/>
    </source>
</evidence>
<sequence length="108" mass="11526">MGHTFTRATIIWFVGSALFAVAAGAVQLVPRTAGTTLATQLTIAVWVLVAISALMLYHGLMVAAAEQDAAAARSERGAGASPTRRSTRGSRHDPERALDRSRRPKVRE</sequence>
<evidence type="ECO:0000313" key="4">
    <source>
        <dbReference type="Proteomes" id="UP000019489"/>
    </source>
</evidence>